<dbReference type="InterPro" id="IPR010451">
    <property type="entry name" value="Acetoacetate_decarboxylase"/>
</dbReference>
<sequence length="216" mass="23273">MAGAVLPADDDAVASLLPDGLHPVSVTPRRAGVVVLCVEYRRIGDDAMAPYDEFAVAFPATTDGRRAPLLPLLTRAAGGYVWSLPVTSEPARALGDEVWGFPKTVADITHRDDATRRETTVVEDGDRVATVAIDWPQSLPREERSHAYAVRADRLLQIPISFRGQFGVAPLSARVAIDLGEHDRADTLRSLDIGSRSFLGFSLDGEIAYGAGRPVE</sequence>
<dbReference type="GO" id="GO:0016829">
    <property type="term" value="F:lyase activity"/>
    <property type="evidence" value="ECO:0007669"/>
    <property type="project" value="InterPro"/>
</dbReference>
<gene>
    <name evidence="1" type="ORF">KTS37_11705</name>
</gene>
<comment type="caution">
    <text evidence="1">The sequence shown here is derived from an EMBL/GenBank/DDBJ whole genome shotgun (WGS) entry which is preliminary data.</text>
</comment>
<dbReference type="Gene3D" id="2.40.400.10">
    <property type="entry name" value="Acetoacetate decarboxylase-like"/>
    <property type="match status" value="1"/>
</dbReference>
<organism evidence="1 2">
    <name type="scientific">Haloarcula salina</name>
    <dbReference type="NCBI Taxonomy" id="1429914"/>
    <lineage>
        <taxon>Archaea</taxon>
        <taxon>Methanobacteriati</taxon>
        <taxon>Methanobacteriota</taxon>
        <taxon>Stenosarchaea group</taxon>
        <taxon>Halobacteria</taxon>
        <taxon>Halobacteriales</taxon>
        <taxon>Haloarculaceae</taxon>
        <taxon>Haloarcula</taxon>
    </lineage>
</organism>
<dbReference type="SUPFAM" id="SSF160104">
    <property type="entry name" value="Acetoacetate decarboxylase-like"/>
    <property type="match status" value="1"/>
</dbReference>
<evidence type="ECO:0000313" key="1">
    <source>
        <dbReference type="EMBL" id="MBV0902453.1"/>
    </source>
</evidence>
<keyword evidence="2" id="KW-1185">Reference proteome</keyword>
<dbReference type="Pfam" id="PF06314">
    <property type="entry name" value="ADC"/>
    <property type="match status" value="1"/>
</dbReference>
<reference evidence="1" key="1">
    <citation type="submission" date="2021-06" db="EMBL/GenBank/DDBJ databases">
        <title>New haloarchaea isolates fom saline soil.</title>
        <authorList>
            <person name="Duran-Viseras A."/>
            <person name="Sanchez-Porro C.S."/>
            <person name="Ventosa A."/>
        </authorList>
    </citation>
    <scope>NUCLEOTIDE SEQUENCE</scope>
    <source>
        <strain evidence="1">JCM 18369</strain>
    </source>
</reference>
<proteinExistence type="predicted"/>
<accession>A0AA41KJ79</accession>
<dbReference type="Proteomes" id="UP001166304">
    <property type="component" value="Unassembled WGS sequence"/>
</dbReference>
<protein>
    <submittedName>
        <fullName evidence="1">Acetoacetate decarboxylase family protein</fullName>
    </submittedName>
</protein>
<name>A0AA41KJ79_9EURY</name>
<evidence type="ECO:0000313" key="2">
    <source>
        <dbReference type="Proteomes" id="UP001166304"/>
    </source>
</evidence>
<dbReference type="EMBL" id="JAHQXE010000003">
    <property type="protein sequence ID" value="MBV0902453.1"/>
    <property type="molecule type" value="Genomic_DNA"/>
</dbReference>
<dbReference type="AlphaFoldDB" id="A0AA41KJ79"/>
<dbReference type="InterPro" id="IPR023375">
    <property type="entry name" value="ADC_dom_sf"/>
</dbReference>